<organism evidence="2 3">
    <name type="scientific">Taibaiella lutea</name>
    <dbReference type="NCBI Taxonomy" id="2608001"/>
    <lineage>
        <taxon>Bacteria</taxon>
        <taxon>Pseudomonadati</taxon>
        <taxon>Bacteroidota</taxon>
        <taxon>Chitinophagia</taxon>
        <taxon>Chitinophagales</taxon>
        <taxon>Chitinophagaceae</taxon>
        <taxon>Taibaiella</taxon>
    </lineage>
</organism>
<accession>A0A5M6CAL1</accession>
<dbReference type="AlphaFoldDB" id="A0A5M6CAL1"/>
<reference evidence="2 3" key="1">
    <citation type="submission" date="2019-09" db="EMBL/GenBank/DDBJ databases">
        <title>Genome sequence and assembly of Taibaiella sp.</title>
        <authorList>
            <person name="Chhetri G."/>
        </authorList>
    </citation>
    <scope>NUCLEOTIDE SEQUENCE [LARGE SCALE GENOMIC DNA]</scope>
    <source>
        <strain evidence="2 3">KVB11</strain>
    </source>
</reference>
<dbReference type="EMBL" id="VWSH01000004">
    <property type="protein sequence ID" value="KAA5532208.1"/>
    <property type="molecule type" value="Genomic_DNA"/>
</dbReference>
<comment type="caution">
    <text evidence="2">The sequence shown here is derived from an EMBL/GenBank/DDBJ whole genome shotgun (WGS) entry which is preliminary data.</text>
</comment>
<dbReference type="Proteomes" id="UP000323632">
    <property type="component" value="Unassembled WGS sequence"/>
</dbReference>
<evidence type="ECO:0000259" key="1">
    <source>
        <dbReference type="Pfam" id="PF13443"/>
    </source>
</evidence>
<evidence type="ECO:0000313" key="2">
    <source>
        <dbReference type="EMBL" id="KAA5532208.1"/>
    </source>
</evidence>
<dbReference type="InterPro" id="IPR001387">
    <property type="entry name" value="Cro/C1-type_HTH"/>
</dbReference>
<feature type="domain" description="HTH cro/C1-type" evidence="1">
    <location>
        <begin position="6"/>
        <end position="68"/>
    </location>
</feature>
<protein>
    <submittedName>
        <fullName evidence="2">Helix-turn-helix transcriptional regulator</fullName>
    </submittedName>
</protein>
<name>A0A5M6CAL1_9BACT</name>
<evidence type="ECO:0000313" key="3">
    <source>
        <dbReference type="Proteomes" id="UP000323632"/>
    </source>
</evidence>
<dbReference type="Pfam" id="PF13443">
    <property type="entry name" value="HTH_26"/>
    <property type="match status" value="1"/>
</dbReference>
<proteinExistence type="predicted"/>
<keyword evidence="3" id="KW-1185">Reference proteome</keyword>
<sequence length="118" mass="13679">MLTFHLSPIFKARGIEKPYTFLVKSGFTPHTATNILNNETRSLRLDHIELLCKALLCEPNDLLLWTPDNKDAYAPNLPLQQLRQSESDNDWQNTYAAMPYQKLKEVTKTIMQRENMKG</sequence>
<gene>
    <name evidence="2" type="ORF">F0919_15520</name>
</gene>
<dbReference type="RefSeq" id="WP_150033710.1">
    <property type="nucleotide sequence ID" value="NZ_VWSH01000004.1"/>
</dbReference>